<dbReference type="EMBL" id="BTGU01007551">
    <property type="protein sequence ID" value="GMN19112.1"/>
    <property type="molecule type" value="Genomic_DNA"/>
</dbReference>
<dbReference type="Proteomes" id="UP001187192">
    <property type="component" value="Unassembled WGS sequence"/>
</dbReference>
<dbReference type="AlphaFoldDB" id="A0AA87YNT8"/>
<evidence type="ECO:0000313" key="2">
    <source>
        <dbReference type="EMBL" id="GMN19143.1"/>
    </source>
</evidence>
<gene>
    <name evidence="1" type="ORF">TIFTF001_049891</name>
    <name evidence="2" type="ORF">TIFTF001_049893</name>
</gene>
<evidence type="ECO:0000313" key="1">
    <source>
        <dbReference type="EMBL" id="GMN19112.1"/>
    </source>
</evidence>
<proteinExistence type="predicted"/>
<name>A0AA87YNT8_FICCA</name>
<sequence>MCMLEYNTRRCPDELKLDSGHNNHYQGKYNSAYSIGFVVYTCLRFRNVMKNVMKLENAIDAYYVGLDYGLSWKRTGRPNQFIVARPVSSLAATCDTRWRAWTGGLSLIQSATRVGGLLPALTCLAMSVRNIFIILLTFSVSFGTSSGHRRASCSNFLTASTHVCNVYVQLDCHPPMSGILLECKGNTKDLFLFRAFICLNRSYNKSSRTIGGFACAPAGAAGANGTSGLCGILD</sequence>
<reference evidence="2" key="1">
    <citation type="submission" date="2023-07" db="EMBL/GenBank/DDBJ databases">
        <title>draft genome sequence of fig (Ficus carica).</title>
        <authorList>
            <person name="Takahashi T."/>
            <person name="Nishimura K."/>
        </authorList>
    </citation>
    <scope>NUCLEOTIDE SEQUENCE</scope>
</reference>
<evidence type="ECO:0000313" key="3">
    <source>
        <dbReference type="Proteomes" id="UP001187192"/>
    </source>
</evidence>
<protein>
    <submittedName>
        <fullName evidence="2">Uncharacterized protein</fullName>
    </submittedName>
</protein>
<keyword evidence="3" id="KW-1185">Reference proteome</keyword>
<dbReference type="EMBL" id="BTGU01007553">
    <property type="protein sequence ID" value="GMN19143.1"/>
    <property type="molecule type" value="Genomic_DNA"/>
</dbReference>
<comment type="caution">
    <text evidence="2">The sequence shown here is derived from an EMBL/GenBank/DDBJ whole genome shotgun (WGS) entry which is preliminary data.</text>
</comment>
<accession>A0AA87YNT8</accession>
<organism evidence="2 3">
    <name type="scientific">Ficus carica</name>
    <name type="common">Common fig</name>
    <dbReference type="NCBI Taxonomy" id="3494"/>
    <lineage>
        <taxon>Eukaryota</taxon>
        <taxon>Viridiplantae</taxon>
        <taxon>Streptophyta</taxon>
        <taxon>Embryophyta</taxon>
        <taxon>Tracheophyta</taxon>
        <taxon>Spermatophyta</taxon>
        <taxon>Magnoliopsida</taxon>
        <taxon>eudicotyledons</taxon>
        <taxon>Gunneridae</taxon>
        <taxon>Pentapetalae</taxon>
        <taxon>rosids</taxon>
        <taxon>fabids</taxon>
        <taxon>Rosales</taxon>
        <taxon>Moraceae</taxon>
        <taxon>Ficeae</taxon>
        <taxon>Ficus</taxon>
    </lineage>
</organism>